<evidence type="ECO:0000256" key="1">
    <source>
        <dbReference type="ARBA" id="ARBA00023040"/>
    </source>
</evidence>
<dbReference type="AlphaFoldDB" id="A0A7J7E759"/>
<keyword evidence="3" id="KW-1133">Transmembrane helix</keyword>
<protein>
    <recommendedName>
        <fullName evidence="6">Olfactory receptor</fullName>
    </recommendedName>
</protein>
<dbReference type="PANTHER" id="PTHR48001">
    <property type="entry name" value="OLFACTORY RECEPTOR"/>
    <property type="match status" value="1"/>
</dbReference>
<keyword evidence="3" id="KW-0812">Transmembrane</keyword>
<feature type="transmembrane region" description="Helical" evidence="3">
    <location>
        <begin position="47"/>
        <end position="73"/>
    </location>
</feature>
<comment type="caution">
    <text evidence="4">The sequence shown here is derived from an EMBL/GenBank/DDBJ whole genome shotgun (WGS) entry which is preliminary data.</text>
</comment>
<evidence type="ECO:0000313" key="4">
    <source>
        <dbReference type="EMBL" id="KAF5911578.1"/>
    </source>
</evidence>
<dbReference type="SUPFAM" id="SSF81321">
    <property type="entry name" value="Family A G protein-coupled receptor-like"/>
    <property type="match status" value="1"/>
</dbReference>
<reference evidence="4 5" key="1">
    <citation type="journal article" date="2020" name="Mol. Biol. Evol.">
        <title>Interspecific Gene Flow and the Evolution of Specialization in Black and White Rhinoceros.</title>
        <authorList>
            <person name="Moodley Y."/>
            <person name="Westbury M.V."/>
            <person name="Russo I.M."/>
            <person name="Gopalakrishnan S."/>
            <person name="Rakotoarivelo A."/>
            <person name="Olsen R.A."/>
            <person name="Prost S."/>
            <person name="Tunstall T."/>
            <person name="Ryder O.A."/>
            <person name="Dalen L."/>
            <person name="Bruford M.W."/>
        </authorList>
    </citation>
    <scope>NUCLEOTIDE SEQUENCE [LARGE SCALE GENOMIC DNA]</scope>
    <source>
        <strain evidence="4">SBR-YM</strain>
        <tissue evidence="4">Skin</tissue>
    </source>
</reference>
<dbReference type="EMBL" id="JACDTQ010003919">
    <property type="protein sequence ID" value="KAF5911578.1"/>
    <property type="molecule type" value="Genomic_DNA"/>
</dbReference>
<keyword evidence="5" id="KW-1185">Reference proteome</keyword>
<keyword evidence="2" id="KW-0675">Receptor</keyword>
<keyword evidence="1" id="KW-0297">G-protein coupled receptor</keyword>
<evidence type="ECO:0000313" key="5">
    <source>
        <dbReference type="Proteomes" id="UP000551758"/>
    </source>
</evidence>
<evidence type="ECO:0000256" key="3">
    <source>
        <dbReference type="SAM" id="Phobius"/>
    </source>
</evidence>
<keyword evidence="3" id="KW-0472">Membrane</keyword>
<name>A0A7J7E759_DICBM</name>
<dbReference type="Proteomes" id="UP000551758">
    <property type="component" value="Unassembled WGS sequence"/>
</dbReference>
<organism evidence="4 5">
    <name type="scientific">Diceros bicornis minor</name>
    <name type="common">South-central black rhinoceros</name>
    <dbReference type="NCBI Taxonomy" id="77932"/>
    <lineage>
        <taxon>Eukaryota</taxon>
        <taxon>Metazoa</taxon>
        <taxon>Chordata</taxon>
        <taxon>Craniata</taxon>
        <taxon>Vertebrata</taxon>
        <taxon>Euteleostomi</taxon>
        <taxon>Mammalia</taxon>
        <taxon>Eutheria</taxon>
        <taxon>Laurasiatheria</taxon>
        <taxon>Perissodactyla</taxon>
        <taxon>Rhinocerotidae</taxon>
        <taxon>Diceros</taxon>
    </lineage>
</organism>
<evidence type="ECO:0008006" key="6">
    <source>
        <dbReference type="Google" id="ProtNLM"/>
    </source>
</evidence>
<evidence type="ECO:0000256" key="2">
    <source>
        <dbReference type="ARBA" id="ARBA00023170"/>
    </source>
</evidence>
<accession>A0A7J7E759</accession>
<sequence>MSSFIILSVSLFHILLTVRLTFCIGTEIPYFFCELAQVLKVDCSDNLINNVSFYVTTALLCVFPLTGILFSHLQIVSSLIRMSSAGEKNIKHFTFSLRVSPLGSLLVNMERAWGTTSVLLPGVLPRFCCNPFFPEKLNRLSDVYQGHVHAETLRLQLDVADYYYHLCYL</sequence>
<proteinExistence type="predicted"/>
<gene>
    <name evidence="4" type="ORF">HPG69_008175</name>
</gene>
<dbReference type="GO" id="GO:0004930">
    <property type="term" value="F:G protein-coupled receptor activity"/>
    <property type="evidence" value="ECO:0007669"/>
    <property type="project" value="UniProtKB-KW"/>
</dbReference>
<keyword evidence="1" id="KW-0807">Transducer</keyword>